<dbReference type="Proteomes" id="UP001597394">
    <property type="component" value="Unassembled WGS sequence"/>
</dbReference>
<protein>
    <submittedName>
        <fullName evidence="7">RadC family protein</fullName>
    </submittedName>
</protein>
<feature type="domain" description="MPN" evidence="6">
    <location>
        <begin position="20"/>
        <end position="145"/>
    </location>
</feature>
<dbReference type="InterPro" id="IPR020891">
    <property type="entry name" value="UPF0758_CS"/>
</dbReference>
<comment type="caution">
    <text evidence="7">The sequence shown here is derived from an EMBL/GenBank/DDBJ whole genome shotgun (WGS) entry which is preliminary data.</text>
</comment>
<dbReference type="EMBL" id="JBHULG010000002">
    <property type="protein sequence ID" value="MFD2545446.1"/>
    <property type="molecule type" value="Genomic_DNA"/>
</dbReference>
<dbReference type="Pfam" id="PF04002">
    <property type="entry name" value="RadC"/>
    <property type="match status" value="1"/>
</dbReference>
<accession>A0ABW5K9J7</accession>
<reference evidence="8" key="1">
    <citation type="journal article" date="2019" name="Int. J. Syst. Evol. Microbiol.">
        <title>The Global Catalogue of Microorganisms (GCM) 10K type strain sequencing project: providing services to taxonomists for standard genome sequencing and annotation.</title>
        <authorList>
            <consortium name="The Broad Institute Genomics Platform"/>
            <consortium name="The Broad Institute Genome Sequencing Center for Infectious Disease"/>
            <person name="Wu L."/>
            <person name="Ma J."/>
        </authorList>
    </citation>
    <scope>NUCLEOTIDE SEQUENCE [LARGE SCALE GENOMIC DNA]</scope>
    <source>
        <strain evidence="8">KCTC 52204</strain>
    </source>
</reference>
<keyword evidence="1" id="KW-0645">Protease</keyword>
<dbReference type="InterPro" id="IPR001405">
    <property type="entry name" value="UPF0758"/>
</dbReference>
<proteinExistence type="predicted"/>
<keyword evidence="5" id="KW-0482">Metalloprotease</keyword>
<dbReference type="PANTHER" id="PTHR30471">
    <property type="entry name" value="DNA REPAIR PROTEIN RADC"/>
    <property type="match status" value="1"/>
</dbReference>
<gene>
    <name evidence="7" type="ORF">ACFSO8_08235</name>
</gene>
<evidence type="ECO:0000256" key="2">
    <source>
        <dbReference type="ARBA" id="ARBA00022723"/>
    </source>
</evidence>
<keyword evidence="4" id="KW-0862">Zinc</keyword>
<sequence>MNVISEIEVSYNPQRIVEYQISDSSKTYELMLSQWNWKEIEMLEEVKLIFLNRNNIVIGIYNLAKGGISQCTVDIRIILAVALKSLSTSIILVHNHPSGNLQPSQSDKEITKNLKEACKMVQIALIDHLIITKENYYSFADEGLL</sequence>
<keyword evidence="3" id="KW-0378">Hydrolase</keyword>
<keyword evidence="8" id="KW-1185">Reference proteome</keyword>
<dbReference type="InterPro" id="IPR037518">
    <property type="entry name" value="MPN"/>
</dbReference>
<evidence type="ECO:0000256" key="3">
    <source>
        <dbReference type="ARBA" id="ARBA00022801"/>
    </source>
</evidence>
<dbReference type="PROSITE" id="PS01302">
    <property type="entry name" value="UPF0758"/>
    <property type="match status" value="1"/>
</dbReference>
<evidence type="ECO:0000313" key="7">
    <source>
        <dbReference type="EMBL" id="MFD2545446.1"/>
    </source>
</evidence>
<keyword evidence="2" id="KW-0479">Metal-binding</keyword>
<evidence type="ECO:0000256" key="4">
    <source>
        <dbReference type="ARBA" id="ARBA00022833"/>
    </source>
</evidence>
<evidence type="ECO:0000256" key="1">
    <source>
        <dbReference type="ARBA" id="ARBA00022670"/>
    </source>
</evidence>
<evidence type="ECO:0000313" key="8">
    <source>
        <dbReference type="Proteomes" id="UP001597394"/>
    </source>
</evidence>
<dbReference type="InterPro" id="IPR025657">
    <property type="entry name" value="RadC_JAB"/>
</dbReference>
<organism evidence="7 8">
    <name type="scientific">Kaistella montana</name>
    <dbReference type="NCBI Taxonomy" id="1849733"/>
    <lineage>
        <taxon>Bacteria</taxon>
        <taxon>Pseudomonadati</taxon>
        <taxon>Bacteroidota</taxon>
        <taxon>Flavobacteriia</taxon>
        <taxon>Flavobacteriales</taxon>
        <taxon>Weeksellaceae</taxon>
        <taxon>Chryseobacterium group</taxon>
        <taxon>Kaistella</taxon>
    </lineage>
</organism>
<dbReference type="CDD" id="cd08071">
    <property type="entry name" value="MPN_DUF2466"/>
    <property type="match status" value="1"/>
</dbReference>
<evidence type="ECO:0000259" key="6">
    <source>
        <dbReference type="PROSITE" id="PS50249"/>
    </source>
</evidence>
<name>A0ABW5K9J7_9FLAO</name>
<dbReference type="PROSITE" id="PS50249">
    <property type="entry name" value="MPN"/>
    <property type="match status" value="1"/>
</dbReference>
<evidence type="ECO:0000256" key="5">
    <source>
        <dbReference type="ARBA" id="ARBA00023049"/>
    </source>
</evidence>
<dbReference type="PANTHER" id="PTHR30471:SF3">
    <property type="entry name" value="UPF0758 PROTEIN YEES-RELATED"/>
    <property type="match status" value="1"/>
</dbReference>
<dbReference type="Gene3D" id="3.40.140.10">
    <property type="entry name" value="Cytidine Deaminase, domain 2"/>
    <property type="match status" value="1"/>
</dbReference>
<dbReference type="RefSeq" id="WP_255929598.1">
    <property type="nucleotide sequence ID" value="NZ_JANFQP010000002.1"/>
</dbReference>